<evidence type="ECO:0000256" key="1">
    <source>
        <dbReference type="ARBA" id="ARBA00022630"/>
    </source>
</evidence>
<dbReference type="InterPro" id="IPR050641">
    <property type="entry name" value="RIFMO-like"/>
</dbReference>
<feature type="domain" description="FAD-binding" evidence="4">
    <location>
        <begin position="23"/>
        <end position="382"/>
    </location>
</feature>
<proteinExistence type="predicted"/>
<name>A0A4S9L975_AURPU</name>
<dbReference type="GO" id="GO:0005739">
    <property type="term" value="C:mitochondrion"/>
    <property type="evidence" value="ECO:0007669"/>
    <property type="project" value="TreeGrafter"/>
</dbReference>
<protein>
    <recommendedName>
        <fullName evidence="4">FAD-binding domain-containing protein</fullName>
    </recommendedName>
</protein>
<dbReference type="Gene3D" id="3.50.50.60">
    <property type="entry name" value="FAD/NAD(P)-binding domain"/>
    <property type="match status" value="1"/>
</dbReference>
<keyword evidence="3" id="KW-0560">Oxidoreductase</keyword>
<reference evidence="5 6" key="1">
    <citation type="submission" date="2018-10" db="EMBL/GenBank/DDBJ databases">
        <title>Fifty Aureobasidium pullulans genomes reveal a recombining polyextremotolerant generalist.</title>
        <authorList>
            <person name="Gostincar C."/>
            <person name="Turk M."/>
            <person name="Zajc J."/>
            <person name="Gunde-Cimerman N."/>
        </authorList>
    </citation>
    <scope>NUCLEOTIDE SEQUENCE [LARGE SCALE GENOMIC DNA]</scope>
    <source>
        <strain evidence="5 6">EXF-6604</strain>
    </source>
</reference>
<dbReference type="GO" id="GO:0016709">
    <property type="term" value="F:oxidoreductase activity, acting on paired donors, with incorporation or reduction of molecular oxygen, NAD(P)H as one donor, and incorporation of one atom of oxygen"/>
    <property type="evidence" value="ECO:0007669"/>
    <property type="project" value="UniProtKB-ARBA"/>
</dbReference>
<dbReference type="SUPFAM" id="SSF51905">
    <property type="entry name" value="FAD/NAD(P)-binding domain"/>
    <property type="match status" value="1"/>
</dbReference>
<dbReference type="PANTHER" id="PTHR43004:SF6">
    <property type="entry name" value="FAD_NAD(P)-BINDING OXIDOREDUCTASE FAMILY PROTEIN"/>
    <property type="match status" value="1"/>
</dbReference>
<gene>
    <name evidence="5" type="ORF">D6D01_04878</name>
</gene>
<dbReference type="GO" id="GO:0006744">
    <property type="term" value="P:ubiquinone biosynthetic process"/>
    <property type="evidence" value="ECO:0007669"/>
    <property type="project" value="TreeGrafter"/>
</dbReference>
<keyword evidence="2" id="KW-0274">FAD</keyword>
<dbReference type="InterPro" id="IPR036188">
    <property type="entry name" value="FAD/NAD-bd_sf"/>
</dbReference>
<evidence type="ECO:0000256" key="3">
    <source>
        <dbReference type="ARBA" id="ARBA00023002"/>
    </source>
</evidence>
<dbReference type="Proteomes" id="UP000306584">
    <property type="component" value="Unassembled WGS sequence"/>
</dbReference>
<sequence>MPGQTFNTDEQPMLDSSEILVTTPVLIVGGGPTGLLLAHLLSKLGVQSWVVEKYPERLGAPKAHALSPRSLEICRQFGLDTKAIRKLGTPRADAYWVNFVTNLSGDQIGRLPYERMDPSTLEDTPEMIHNIPQPVFEQYIAEHLSHDPQVELRTGIAFISCTQDAGGVVSVVEERSTKTRYRIRSKQVVGCDGARSQVRAALGVECEGEDSCKSRAPVRAYYETMMTIHFNADLRPILGERVGMLHWITDPAASGFIIGYDLSGNQVLITNFDPKKHPVESWNEDICRETVDAAIGKSVPYSILSYRPWILSRKVAKQYNIGNVLLAGDAAHSFPPTGGLGLNSGIADVHNIAYKIAAVRQGWGGSSLLDSYGLERRHVAEVNSKQSVKNGKKIFSFLKAIGAADIDDVQEARKNLYRTVRDPRKQSMINNHVEGQREHFDNLELHIGYVYGSQEIPNNASLYRPKFVAGARLPHAWIKFRPGGNSPQISSLDVSYIREFSQADVVARRYSTLDLCDFAGFTLIVGNQQEWSERYSELITTEIGSKLHLRLYSESDDFEIIGAKHAEMFENSVGLKAGAGLLVRPDQHILAHLAKDISVEKMHTILQKELGL</sequence>
<dbReference type="AlphaFoldDB" id="A0A4S9L975"/>
<keyword evidence="1" id="KW-0285">Flavoprotein</keyword>
<dbReference type="Pfam" id="PF01494">
    <property type="entry name" value="FAD_binding_3"/>
    <property type="match status" value="1"/>
</dbReference>
<dbReference type="Gene3D" id="3.40.30.120">
    <property type="match status" value="1"/>
</dbReference>
<dbReference type="PRINTS" id="PR00420">
    <property type="entry name" value="RNGMNOXGNASE"/>
</dbReference>
<comment type="caution">
    <text evidence="5">The sequence shown here is derived from an EMBL/GenBank/DDBJ whole genome shotgun (WGS) entry which is preliminary data.</text>
</comment>
<dbReference type="Gene3D" id="3.30.9.10">
    <property type="entry name" value="D-Amino Acid Oxidase, subunit A, domain 2"/>
    <property type="match status" value="1"/>
</dbReference>
<dbReference type="PANTHER" id="PTHR43004">
    <property type="entry name" value="TRK SYSTEM POTASSIUM UPTAKE PROTEIN"/>
    <property type="match status" value="1"/>
</dbReference>
<dbReference type="EMBL" id="QZBD01000170">
    <property type="protein sequence ID" value="THY25796.1"/>
    <property type="molecule type" value="Genomic_DNA"/>
</dbReference>
<evidence type="ECO:0000313" key="5">
    <source>
        <dbReference type="EMBL" id="THY25796.1"/>
    </source>
</evidence>
<dbReference type="InterPro" id="IPR002938">
    <property type="entry name" value="FAD-bd"/>
</dbReference>
<dbReference type="GO" id="GO:0071949">
    <property type="term" value="F:FAD binding"/>
    <property type="evidence" value="ECO:0007669"/>
    <property type="project" value="InterPro"/>
</dbReference>
<evidence type="ECO:0000256" key="2">
    <source>
        <dbReference type="ARBA" id="ARBA00022827"/>
    </source>
</evidence>
<accession>A0A4S9L975</accession>
<evidence type="ECO:0000313" key="6">
    <source>
        <dbReference type="Proteomes" id="UP000306584"/>
    </source>
</evidence>
<evidence type="ECO:0000259" key="4">
    <source>
        <dbReference type="Pfam" id="PF01494"/>
    </source>
</evidence>
<organism evidence="5 6">
    <name type="scientific">Aureobasidium pullulans</name>
    <name type="common">Black yeast</name>
    <name type="synonym">Pullularia pullulans</name>
    <dbReference type="NCBI Taxonomy" id="5580"/>
    <lineage>
        <taxon>Eukaryota</taxon>
        <taxon>Fungi</taxon>
        <taxon>Dikarya</taxon>
        <taxon>Ascomycota</taxon>
        <taxon>Pezizomycotina</taxon>
        <taxon>Dothideomycetes</taxon>
        <taxon>Dothideomycetidae</taxon>
        <taxon>Dothideales</taxon>
        <taxon>Saccotheciaceae</taxon>
        <taxon>Aureobasidium</taxon>
    </lineage>
</organism>